<dbReference type="RefSeq" id="WP_260976254.1">
    <property type="nucleotide sequence ID" value="NZ_JAOANI010000015.1"/>
</dbReference>
<dbReference type="SMART" id="SM00388">
    <property type="entry name" value="HisKA"/>
    <property type="match status" value="1"/>
</dbReference>
<evidence type="ECO:0000259" key="6">
    <source>
        <dbReference type="PROSITE" id="PS50109"/>
    </source>
</evidence>
<dbReference type="InterPro" id="IPR013656">
    <property type="entry name" value="PAS_4"/>
</dbReference>
<dbReference type="Pfam" id="PF02518">
    <property type="entry name" value="HATPase_c"/>
    <property type="match status" value="1"/>
</dbReference>
<dbReference type="AlphaFoldDB" id="A0A9X2WFB9"/>
<dbReference type="CDD" id="cd17546">
    <property type="entry name" value="REC_hyHK_CKI1_RcsC-like"/>
    <property type="match status" value="1"/>
</dbReference>
<dbReference type="InterPro" id="IPR036097">
    <property type="entry name" value="HisK_dim/P_sf"/>
</dbReference>
<dbReference type="InterPro" id="IPR035965">
    <property type="entry name" value="PAS-like_dom_sf"/>
</dbReference>
<dbReference type="InterPro" id="IPR004358">
    <property type="entry name" value="Sig_transdc_His_kin-like_C"/>
</dbReference>
<dbReference type="GO" id="GO:0000155">
    <property type="term" value="F:phosphorelay sensor kinase activity"/>
    <property type="evidence" value="ECO:0007669"/>
    <property type="project" value="InterPro"/>
</dbReference>
<dbReference type="SUPFAM" id="SSF47384">
    <property type="entry name" value="Homodimeric domain of signal transducing histidine kinase"/>
    <property type="match status" value="1"/>
</dbReference>
<dbReference type="Gene3D" id="3.30.450.20">
    <property type="entry name" value="PAS domain"/>
    <property type="match status" value="1"/>
</dbReference>
<accession>A0A9X2WFB9</accession>
<protein>
    <recommendedName>
        <fullName evidence="2">histidine kinase</fullName>
        <ecNumber evidence="2">2.7.13.3</ecNumber>
    </recommendedName>
</protein>
<feature type="domain" description="Histidine kinase" evidence="6">
    <location>
        <begin position="155"/>
        <end position="376"/>
    </location>
</feature>
<dbReference type="SMART" id="SM00448">
    <property type="entry name" value="REC"/>
    <property type="match status" value="1"/>
</dbReference>
<dbReference type="InterPro" id="IPR003594">
    <property type="entry name" value="HATPase_dom"/>
</dbReference>
<sequence>MSDDKRPDSGLDLETHLFYEIWRNSPDNMFILRVGEDDFYFVKTNLSQQLSLELVSAAPKDMGIKELMPPDLYEQVSANYKRCMERKEPIQYEEIEELTSHDGSPQYWSTTLSPIFGSAGEVQYIFGISRNITRLKQAQKAAEAANEVKTSFLANMSHEMRTPLNGIRGATELLRHSDDPQEKEELCRLILNATEALTRQTSDILEYARIDSGNIRLENAPFSLREAVKDVQNLVQHAVQEKNIRFSVNLDSRIPDQLNGDGGRLKQILLNLVSNAVKFTHEGSVSLTIDLSKRLGQEHQLRFRVVDTGIGIHADDMNKLFRPFSQVDQSTTRRYEGSGLGLTICKDLVNAKGGSIEVSSAPGKGSVFEFNLSYPALMQDIPVPSQLDPLPKIPDLKILLVEDNRTNQLVTKKILSHAGIKVTVAEHGQEALDFCQQQRFDLILMDWHMPVMDGLRATQLLREMDDYHRRIPIVGLTANAMEQDRQTCLNAGMDDVVLKPLSGEKLLRCIARLHTGREAPATPSTP</sequence>
<dbReference type="EC" id="2.7.13.3" evidence="2"/>
<dbReference type="NCBIfam" id="TIGR00229">
    <property type="entry name" value="sensory_box"/>
    <property type="match status" value="1"/>
</dbReference>
<proteinExistence type="predicted"/>
<evidence type="ECO:0000256" key="2">
    <source>
        <dbReference type="ARBA" id="ARBA00012438"/>
    </source>
</evidence>
<dbReference type="Proteomes" id="UP001147830">
    <property type="component" value="Unassembled WGS sequence"/>
</dbReference>
<evidence type="ECO:0000256" key="4">
    <source>
        <dbReference type="ARBA" id="ARBA00023012"/>
    </source>
</evidence>
<evidence type="ECO:0000256" key="1">
    <source>
        <dbReference type="ARBA" id="ARBA00000085"/>
    </source>
</evidence>
<dbReference type="PANTHER" id="PTHR45339:SF1">
    <property type="entry name" value="HYBRID SIGNAL TRANSDUCTION HISTIDINE KINASE J"/>
    <property type="match status" value="1"/>
</dbReference>
<feature type="domain" description="Response regulatory" evidence="7">
    <location>
        <begin position="397"/>
        <end position="514"/>
    </location>
</feature>
<comment type="catalytic activity">
    <reaction evidence="1">
        <text>ATP + protein L-histidine = ADP + protein N-phospho-L-histidine.</text>
        <dbReference type="EC" id="2.7.13.3"/>
    </reaction>
</comment>
<dbReference type="PANTHER" id="PTHR45339">
    <property type="entry name" value="HYBRID SIGNAL TRANSDUCTION HISTIDINE KINASE J"/>
    <property type="match status" value="1"/>
</dbReference>
<keyword evidence="10" id="KW-1185">Reference proteome</keyword>
<dbReference type="InterPro" id="IPR000014">
    <property type="entry name" value="PAS"/>
</dbReference>
<name>A0A9X2WFB9_9GAMM</name>
<dbReference type="PROSITE" id="PS50113">
    <property type="entry name" value="PAC"/>
    <property type="match status" value="1"/>
</dbReference>
<dbReference type="SUPFAM" id="SSF55874">
    <property type="entry name" value="ATPase domain of HSP90 chaperone/DNA topoisomerase II/histidine kinase"/>
    <property type="match status" value="1"/>
</dbReference>
<dbReference type="InterPro" id="IPR005467">
    <property type="entry name" value="His_kinase_dom"/>
</dbReference>
<dbReference type="InterPro" id="IPR036890">
    <property type="entry name" value="HATPase_C_sf"/>
</dbReference>
<gene>
    <name evidence="9" type="ORF">NYR02_10205</name>
</gene>
<dbReference type="Pfam" id="PF00072">
    <property type="entry name" value="Response_reg"/>
    <property type="match status" value="1"/>
</dbReference>
<dbReference type="InterPro" id="IPR011006">
    <property type="entry name" value="CheY-like_superfamily"/>
</dbReference>
<dbReference type="Pfam" id="PF00512">
    <property type="entry name" value="HisKA"/>
    <property type="match status" value="1"/>
</dbReference>
<evidence type="ECO:0000259" key="8">
    <source>
        <dbReference type="PROSITE" id="PS50113"/>
    </source>
</evidence>
<dbReference type="InterPro" id="IPR003661">
    <property type="entry name" value="HisK_dim/P_dom"/>
</dbReference>
<dbReference type="SMART" id="SM00387">
    <property type="entry name" value="HATPase_c"/>
    <property type="match status" value="1"/>
</dbReference>
<dbReference type="InterPro" id="IPR001789">
    <property type="entry name" value="Sig_transdc_resp-reg_receiver"/>
</dbReference>
<comment type="caution">
    <text evidence="9">The sequence shown here is derived from an EMBL/GenBank/DDBJ whole genome shotgun (WGS) entry which is preliminary data.</text>
</comment>
<keyword evidence="4" id="KW-0902">Two-component regulatory system</keyword>
<dbReference type="CDD" id="cd16922">
    <property type="entry name" value="HATPase_EvgS-ArcB-TorS-like"/>
    <property type="match status" value="1"/>
</dbReference>
<evidence type="ECO:0000256" key="5">
    <source>
        <dbReference type="PROSITE-ProRule" id="PRU00169"/>
    </source>
</evidence>
<dbReference type="FunFam" id="3.30.565.10:FF:000010">
    <property type="entry name" value="Sensor histidine kinase RcsC"/>
    <property type="match status" value="1"/>
</dbReference>
<dbReference type="Gene3D" id="3.40.50.2300">
    <property type="match status" value="1"/>
</dbReference>
<dbReference type="Gene3D" id="3.30.565.10">
    <property type="entry name" value="Histidine kinase-like ATPase, C-terminal domain"/>
    <property type="match status" value="1"/>
</dbReference>
<dbReference type="PROSITE" id="PS50109">
    <property type="entry name" value="HIS_KIN"/>
    <property type="match status" value="1"/>
</dbReference>
<dbReference type="Gene3D" id="1.10.287.130">
    <property type="match status" value="1"/>
</dbReference>
<keyword evidence="3 5" id="KW-0597">Phosphoprotein</keyword>
<reference evidence="9" key="2">
    <citation type="submission" date="2022-08" db="EMBL/GenBank/DDBJ databases">
        <authorList>
            <person name="Dong C."/>
        </authorList>
    </citation>
    <scope>NUCLEOTIDE SEQUENCE</scope>
    <source>
        <strain evidence="9">59MF3M-4</strain>
    </source>
</reference>
<feature type="domain" description="PAC" evidence="8">
    <location>
        <begin position="91"/>
        <end position="144"/>
    </location>
</feature>
<dbReference type="PRINTS" id="PR00344">
    <property type="entry name" value="BCTRLSENSOR"/>
</dbReference>
<reference evidence="9" key="1">
    <citation type="journal article" date="2022" name="Front. Microbiol.">
        <title>Genome-based taxonomic rearrangement of Oceanobacter-related bacteria including the description of Thalassolituus hydrocarbonoclasticus sp. nov. and Thalassolituus pacificus sp. nov. and emended description of the genus Thalassolituus.</title>
        <authorList>
            <person name="Dong C."/>
            <person name="Wei L."/>
            <person name="Wang J."/>
            <person name="Lai Q."/>
            <person name="Huang Z."/>
            <person name="Shao Z."/>
        </authorList>
    </citation>
    <scope>NUCLEOTIDE SEQUENCE</scope>
    <source>
        <strain evidence="9">59MF3M-4</strain>
    </source>
</reference>
<dbReference type="SUPFAM" id="SSF52172">
    <property type="entry name" value="CheY-like"/>
    <property type="match status" value="1"/>
</dbReference>
<evidence type="ECO:0000313" key="10">
    <source>
        <dbReference type="Proteomes" id="UP001147830"/>
    </source>
</evidence>
<organism evidence="9 10">
    <name type="scientific">Thalassolituus pacificus</name>
    <dbReference type="NCBI Taxonomy" id="2975440"/>
    <lineage>
        <taxon>Bacteria</taxon>
        <taxon>Pseudomonadati</taxon>
        <taxon>Pseudomonadota</taxon>
        <taxon>Gammaproteobacteria</taxon>
        <taxon>Oceanospirillales</taxon>
        <taxon>Oceanospirillaceae</taxon>
        <taxon>Thalassolituus</taxon>
    </lineage>
</organism>
<dbReference type="SUPFAM" id="SSF55785">
    <property type="entry name" value="PYP-like sensor domain (PAS domain)"/>
    <property type="match status" value="1"/>
</dbReference>
<keyword evidence="9" id="KW-0067">ATP-binding</keyword>
<keyword evidence="9" id="KW-0547">Nucleotide-binding</keyword>
<evidence type="ECO:0000313" key="9">
    <source>
        <dbReference type="EMBL" id="MCT7359394.1"/>
    </source>
</evidence>
<dbReference type="PROSITE" id="PS50110">
    <property type="entry name" value="RESPONSE_REGULATORY"/>
    <property type="match status" value="1"/>
</dbReference>
<dbReference type="EMBL" id="JAOANI010000015">
    <property type="protein sequence ID" value="MCT7359394.1"/>
    <property type="molecule type" value="Genomic_DNA"/>
</dbReference>
<evidence type="ECO:0000259" key="7">
    <source>
        <dbReference type="PROSITE" id="PS50110"/>
    </source>
</evidence>
<dbReference type="Pfam" id="PF08448">
    <property type="entry name" value="PAS_4"/>
    <property type="match status" value="1"/>
</dbReference>
<dbReference type="InterPro" id="IPR000700">
    <property type="entry name" value="PAS-assoc_C"/>
</dbReference>
<evidence type="ECO:0000256" key="3">
    <source>
        <dbReference type="ARBA" id="ARBA00022553"/>
    </source>
</evidence>
<feature type="modified residue" description="4-aspartylphosphate" evidence="5">
    <location>
        <position position="446"/>
    </location>
</feature>
<dbReference type="GO" id="GO:0005524">
    <property type="term" value="F:ATP binding"/>
    <property type="evidence" value="ECO:0007669"/>
    <property type="project" value="UniProtKB-KW"/>
</dbReference>
<dbReference type="CDD" id="cd00082">
    <property type="entry name" value="HisKA"/>
    <property type="match status" value="1"/>
</dbReference>